<dbReference type="SUPFAM" id="SSF51735">
    <property type="entry name" value="NAD(P)-binding Rossmann-fold domains"/>
    <property type="match status" value="1"/>
</dbReference>
<evidence type="ECO:0000256" key="4">
    <source>
        <dbReference type="ARBA" id="ARBA00023002"/>
    </source>
</evidence>
<accession>A0A8H6SU82</accession>
<comment type="similarity">
    <text evidence="5">Belongs to the zinc-containing alcohol dehydrogenase family.</text>
</comment>
<keyword evidence="2 5" id="KW-0479">Metal-binding</keyword>
<comment type="cofactor">
    <cofactor evidence="1 5">
        <name>Zn(2+)</name>
        <dbReference type="ChEBI" id="CHEBI:29105"/>
    </cofactor>
</comment>
<dbReference type="OrthoDB" id="1879366at2759"/>
<evidence type="ECO:0000256" key="1">
    <source>
        <dbReference type="ARBA" id="ARBA00001947"/>
    </source>
</evidence>
<dbReference type="EMBL" id="JACAZE010000009">
    <property type="protein sequence ID" value="KAF7305968.1"/>
    <property type="molecule type" value="Genomic_DNA"/>
</dbReference>
<dbReference type="InterPro" id="IPR002328">
    <property type="entry name" value="ADH_Zn_CS"/>
</dbReference>
<protein>
    <submittedName>
        <fullName evidence="8">PKS-ER domain-containing protein</fullName>
    </submittedName>
</protein>
<dbReference type="InterPro" id="IPR011032">
    <property type="entry name" value="GroES-like_sf"/>
</dbReference>
<feature type="domain" description="Alcohol dehydrogenase-like N-terminal" evidence="7">
    <location>
        <begin position="32"/>
        <end position="130"/>
    </location>
</feature>
<keyword evidence="9" id="KW-1185">Reference proteome</keyword>
<dbReference type="InterPro" id="IPR036291">
    <property type="entry name" value="NAD(P)-bd_dom_sf"/>
</dbReference>
<dbReference type="PROSITE" id="PS00059">
    <property type="entry name" value="ADH_ZINC"/>
    <property type="match status" value="1"/>
</dbReference>
<proteinExistence type="inferred from homology"/>
<sequence length="330" mass="35514">MTGVEATVFKGSSTGIIEEATHSFSEPLSGTNVLVKITHSGICGTDEHFLRTPNMVLGHEGVGTVLVLGPDVPKDQLAVGDVVGWGFTHRVCGRCMECLGGYDQFGVSNKHQGSYGTHAVWDAAFLFKIPAAIAPEDAAPLMCAGATVFNVIDSYSVRPTERVGVVGVGGLGHLAIRFLAKMGCTVVVFSSTEAKRDEAMGLGAHEFIATKGLTEFKTEPIDRLLVTTSFQPDWPLYIRVMRPRGTIHPLTVESGNLAIPLNAATKKGLTIQASSVASRAVNIKMLNFVAQHNIKPVIERFPLTRDGVVEGMDRLRQGKMRYRGVLVNKL</sequence>
<evidence type="ECO:0000259" key="7">
    <source>
        <dbReference type="Pfam" id="PF08240"/>
    </source>
</evidence>
<dbReference type="CDD" id="cd05283">
    <property type="entry name" value="CAD1"/>
    <property type="match status" value="1"/>
</dbReference>
<reference evidence="8" key="1">
    <citation type="submission" date="2020-05" db="EMBL/GenBank/DDBJ databases">
        <title>Mycena genomes resolve the evolution of fungal bioluminescence.</title>
        <authorList>
            <person name="Tsai I.J."/>
        </authorList>
    </citation>
    <scope>NUCLEOTIDE SEQUENCE</scope>
    <source>
        <strain evidence="8">110903Hualien_Pintung</strain>
    </source>
</reference>
<keyword evidence="3 5" id="KW-0862">Zinc</keyword>
<dbReference type="Proteomes" id="UP000613580">
    <property type="component" value="Unassembled WGS sequence"/>
</dbReference>
<evidence type="ECO:0000256" key="2">
    <source>
        <dbReference type="ARBA" id="ARBA00022723"/>
    </source>
</evidence>
<evidence type="ECO:0000256" key="3">
    <source>
        <dbReference type="ARBA" id="ARBA00022833"/>
    </source>
</evidence>
<dbReference type="Gene3D" id="3.40.50.720">
    <property type="entry name" value="NAD(P)-binding Rossmann-like Domain"/>
    <property type="match status" value="1"/>
</dbReference>
<organism evidence="8 9">
    <name type="scientific">Mycena chlorophos</name>
    <name type="common">Agaric fungus</name>
    <name type="synonym">Agaricus chlorophos</name>
    <dbReference type="NCBI Taxonomy" id="658473"/>
    <lineage>
        <taxon>Eukaryota</taxon>
        <taxon>Fungi</taxon>
        <taxon>Dikarya</taxon>
        <taxon>Basidiomycota</taxon>
        <taxon>Agaricomycotina</taxon>
        <taxon>Agaricomycetes</taxon>
        <taxon>Agaricomycetidae</taxon>
        <taxon>Agaricales</taxon>
        <taxon>Marasmiineae</taxon>
        <taxon>Mycenaceae</taxon>
        <taxon>Mycena</taxon>
    </lineage>
</organism>
<evidence type="ECO:0000313" key="8">
    <source>
        <dbReference type="EMBL" id="KAF7305968.1"/>
    </source>
</evidence>
<dbReference type="Pfam" id="PF08240">
    <property type="entry name" value="ADH_N"/>
    <property type="match status" value="1"/>
</dbReference>
<dbReference type="GO" id="GO:0016616">
    <property type="term" value="F:oxidoreductase activity, acting on the CH-OH group of donors, NAD or NADP as acceptor"/>
    <property type="evidence" value="ECO:0007669"/>
    <property type="project" value="InterPro"/>
</dbReference>
<gene>
    <name evidence="8" type="ORF">HMN09_00751300</name>
</gene>
<dbReference type="InterPro" id="IPR013154">
    <property type="entry name" value="ADH-like_N"/>
</dbReference>
<evidence type="ECO:0000313" key="9">
    <source>
        <dbReference type="Proteomes" id="UP000613580"/>
    </source>
</evidence>
<feature type="domain" description="Alcohol dehydrogenase-like C-terminal" evidence="6">
    <location>
        <begin position="170"/>
        <end position="290"/>
    </location>
</feature>
<name>A0A8H6SU82_MYCCL</name>
<dbReference type="AlphaFoldDB" id="A0A8H6SU82"/>
<comment type="caution">
    <text evidence="8">The sequence shown here is derived from an EMBL/GenBank/DDBJ whole genome shotgun (WGS) entry which is preliminary data.</text>
</comment>
<dbReference type="PANTHER" id="PTHR42683">
    <property type="entry name" value="ALDEHYDE REDUCTASE"/>
    <property type="match status" value="1"/>
</dbReference>
<dbReference type="PROSITE" id="PS00065">
    <property type="entry name" value="D_2_HYDROXYACID_DH_1"/>
    <property type="match status" value="1"/>
</dbReference>
<dbReference type="SUPFAM" id="SSF50129">
    <property type="entry name" value="GroES-like"/>
    <property type="match status" value="1"/>
</dbReference>
<dbReference type="GO" id="GO:0008270">
    <property type="term" value="F:zinc ion binding"/>
    <property type="evidence" value="ECO:0007669"/>
    <property type="project" value="InterPro"/>
</dbReference>
<evidence type="ECO:0000256" key="5">
    <source>
        <dbReference type="RuleBase" id="RU361277"/>
    </source>
</evidence>
<dbReference type="FunFam" id="3.40.50.720:FF:000022">
    <property type="entry name" value="Cinnamyl alcohol dehydrogenase"/>
    <property type="match status" value="1"/>
</dbReference>
<dbReference type="InterPro" id="IPR047109">
    <property type="entry name" value="CAD-like"/>
</dbReference>
<dbReference type="InterPro" id="IPR013149">
    <property type="entry name" value="ADH-like_C"/>
</dbReference>
<evidence type="ECO:0000259" key="6">
    <source>
        <dbReference type="Pfam" id="PF00107"/>
    </source>
</evidence>
<dbReference type="InterPro" id="IPR029752">
    <property type="entry name" value="D-isomer_DH_CS1"/>
</dbReference>
<dbReference type="Gene3D" id="3.90.180.10">
    <property type="entry name" value="Medium-chain alcohol dehydrogenases, catalytic domain"/>
    <property type="match status" value="1"/>
</dbReference>
<dbReference type="Pfam" id="PF00107">
    <property type="entry name" value="ADH_zinc_N"/>
    <property type="match status" value="1"/>
</dbReference>
<keyword evidence="4" id="KW-0560">Oxidoreductase</keyword>